<evidence type="ECO:0000256" key="4">
    <source>
        <dbReference type="ARBA" id="ARBA00022679"/>
    </source>
</evidence>
<dbReference type="SMART" id="SM00387">
    <property type="entry name" value="HATPase_c"/>
    <property type="match status" value="1"/>
</dbReference>
<evidence type="ECO:0000256" key="2">
    <source>
        <dbReference type="ARBA" id="ARBA00012438"/>
    </source>
</evidence>
<comment type="caution">
    <text evidence="13">The sequence shown here is derived from an EMBL/GenBank/DDBJ whole genome shotgun (WGS) entry which is preliminary data.</text>
</comment>
<dbReference type="SMART" id="SM00091">
    <property type="entry name" value="PAS"/>
    <property type="match status" value="2"/>
</dbReference>
<dbReference type="SUPFAM" id="SSF55785">
    <property type="entry name" value="PYP-like sensor domain (PAS domain)"/>
    <property type="match status" value="2"/>
</dbReference>
<dbReference type="InterPro" id="IPR000014">
    <property type="entry name" value="PAS"/>
</dbReference>
<dbReference type="InterPro" id="IPR003661">
    <property type="entry name" value="HisK_dim/P_dom"/>
</dbReference>
<dbReference type="RefSeq" id="WP_160899399.1">
    <property type="nucleotide sequence ID" value="NZ_WMEX01000008.1"/>
</dbReference>
<dbReference type="Pfam" id="PF00989">
    <property type="entry name" value="PAS"/>
    <property type="match status" value="1"/>
</dbReference>
<dbReference type="SMART" id="SM00388">
    <property type="entry name" value="HisKA"/>
    <property type="match status" value="1"/>
</dbReference>
<dbReference type="GO" id="GO:0005524">
    <property type="term" value="F:ATP binding"/>
    <property type="evidence" value="ECO:0007669"/>
    <property type="project" value="UniProtKB-KW"/>
</dbReference>
<dbReference type="InterPro" id="IPR003594">
    <property type="entry name" value="HATPase_dom"/>
</dbReference>
<evidence type="ECO:0000256" key="10">
    <source>
        <dbReference type="ARBA" id="ARBA00070616"/>
    </source>
</evidence>
<dbReference type="PANTHER" id="PTHR43065">
    <property type="entry name" value="SENSOR HISTIDINE KINASE"/>
    <property type="match status" value="1"/>
</dbReference>
<keyword evidence="5" id="KW-0547">Nucleotide-binding</keyword>
<dbReference type="InterPro" id="IPR035965">
    <property type="entry name" value="PAS-like_dom_sf"/>
</dbReference>
<dbReference type="InterPro" id="IPR036890">
    <property type="entry name" value="HATPase_C_sf"/>
</dbReference>
<evidence type="ECO:0000256" key="6">
    <source>
        <dbReference type="ARBA" id="ARBA00022777"/>
    </source>
</evidence>
<keyword evidence="6" id="KW-0418">Kinase</keyword>
<comment type="catalytic activity">
    <reaction evidence="1">
        <text>ATP + protein L-histidine = ADP + protein N-phospho-L-histidine.</text>
        <dbReference type="EC" id="2.7.13.3"/>
    </reaction>
</comment>
<dbReference type="SUPFAM" id="SSF55874">
    <property type="entry name" value="ATPase domain of HSP90 chaperone/DNA topoisomerase II/histidine kinase"/>
    <property type="match status" value="1"/>
</dbReference>
<dbReference type="Gene3D" id="1.10.287.130">
    <property type="match status" value="1"/>
</dbReference>
<feature type="domain" description="Histidine kinase" evidence="11">
    <location>
        <begin position="284"/>
        <end position="501"/>
    </location>
</feature>
<dbReference type="FunFam" id="3.30.450.20:FF:000060">
    <property type="entry name" value="Sensor protein FixL"/>
    <property type="match status" value="1"/>
</dbReference>
<evidence type="ECO:0000259" key="11">
    <source>
        <dbReference type="PROSITE" id="PS50109"/>
    </source>
</evidence>
<accession>A0A9X4YE71</accession>
<protein>
    <recommendedName>
        <fullName evidence="10">Sensor protein FixL</fullName>
        <ecNumber evidence="2">2.7.13.3</ecNumber>
    </recommendedName>
</protein>
<dbReference type="Pfam" id="PF02518">
    <property type="entry name" value="HATPase_c"/>
    <property type="match status" value="1"/>
</dbReference>
<evidence type="ECO:0000256" key="8">
    <source>
        <dbReference type="ARBA" id="ARBA00023012"/>
    </source>
</evidence>
<evidence type="ECO:0000256" key="9">
    <source>
        <dbReference type="ARBA" id="ARBA00059827"/>
    </source>
</evidence>
<reference evidence="13 14" key="1">
    <citation type="submission" date="2019-11" db="EMBL/GenBank/DDBJ databases">
        <title>Genome sequences of 17 halophilic strains isolated from different environments.</title>
        <authorList>
            <person name="Furrow R.E."/>
        </authorList>
    </citation>
    <scope>NUCLEOTIDE SEQUENCE [LARGE SCALE GENOMIC DNA]</scope>
    <source>
        <strain evidence="13 14">22507_15_FS</strain>
    </source>
</reference>
<dbReference type="Proteomes" id="UP000460751">
    <property type="component" value="Unassembled WGS sequence"/>
</dbReference>
<gene>
    <name evidence="13" type="ORF">GLW01_13685</name>
</gene>
<keyword evidence="7" id="KW-0067">ATP-binding</keyword>
<keyword evidence="4" id="KW-0808">Transferase</keyword>
<dbReference type="PROSITE" id="PS50112">
    <property type="entry name" value="PAS"/>
    <property type="match status" value="1"/>
</dbReference>
<dbReference type="GO" id="GO:0006355">
    <property type="term" value="P:regulation of DNA-templated transcription"/>
    <property type="evidence" value="ECO:0007669"/>
    <property type="project" value="InterPro"/>
</dbReference>
<dbReference type="EC" id="2.7.13.3" evidence="2"/>
<dbReference type="Gene3D" id="3.30.450.20">
    <property type="entry name" value="PAS domain"/>
    <property type="match status" value="2"/>
</dbReference>
<dbReference type="GO" id="GO:0000155">
    <property type="term" value="F:phosphorelay sensor kinase activity"/>
    <property type="evidence" value="ECO:0007669"/>
    <property type="project" value="InterPro"/>
</dbReference>
<dbReference type="EMBL" id="WMEX01000008">
    <property type="protein sequence ID" value="MYL27841.1"/>
    <property type="molecule type" value="Genomic_DNA"/>
</dbReference>
<name>A0A9X4YE71_9GAMM</name>
<evidence type="ECO:0000256" key="5">
    <source>
        <dbReference type="ARBA" id="ARBA00022741"/>
    </source>
</evidence>
<dbReference type="InterPro" id="IPR005467">
    <property type="entry name" value="His_kinase_dom"/>
</dbReference>
<dbReference type="InterPro" id="IPR036097">
    <property type="entry name" value="HisK_dim/P_sf"/>
</dbReference>
<proteinExistence type="predicted"/>
<evidence type="ECO:0000256" key="3">
    <source>
        <dbReference type="ARBA" id="ARBA00022553"/>
    </source>
</evidence>
<keyword evidence="3" id="KW-0597">Phosphoprotein</keyword>
<evidence type="ECO:0000313" key="14">
    <source>
        <dbReference type="Proteomes" id="UP000460751"/>
    </source>
</evidence>
<evidence type="ECO:0000256" key="7">
    <source>
        <dbReference type="ARBA" id="ARBA00022840"/>
    </source>
</evidence>
<dbReference type="InterPro" id="IPR013656">
    <property type="entry name" value="PAS_4"/>
</dbReference>
<dbReference type="NCBIfam" id="TIGR00229">
    <property type="entry name" value="sensory_box"/>
    <property type="match status" value="1"/>
</dbReference>
<organism evidence="13 14">
    <name type="scientific">Vreelandella halophila</name>
    <dbReference type="NCBI Taxonomy" id="86177"/>
    <lineage>
        <taxon>Bacteria</taxon>
        <taxon>Pseudomonadati</taxon>
        <taxon>Pseudomonadota</taxon>
        <taxon>Gammaproteobacteria</taxon>
        <taxon>Oceanospirillales</taxon>
        <taxon>Halomonadaceae</taxon>
        <taxon>Vreelandella</taxon>
    </lineage>
</organism>
<comment type="function">
    <text evidence="9">Putative oxygen sensor; modulates the activity of FixJ, a transcriptional activator of nitrogen fixation fixK gene. FixL probably acts as a kinase that phosphorylates FixJ.</text>
</comment>
<evidence type="ECO:0000256" key="1">
    <source>
        <dbReference type="ARBA" id="ARBA00000085"/>
    </source>
</evidence>
<dbReference type="PRINTS" id="PR00344">
    <property type="entry name" value="BCTRLSENSOR"/>
</dbReference>
<dbReference type="Pfam" id="PF08448">
    <property type="entry name" value="PAS_4"/>
    <property type="match status" value="1"/>
</dbReference>
<dbReference type="CDD" id="cd00082">
    <property type="entry name" value="HisKA"/>
    <property type="match status" value="1"/>
</dbReference>
<dbReference type="Pfam" id="PF00512">
    <property type="entry name" value="HisKA"/>
    <property type="match status" value="1"/>
</dbReference>
<dbReference type="PANTHER" id="PTHR43065:SF10">
    <property type="entry name" value="PEROXIDE STRESS-ACTIVATED HISTIDINE KINASE MAK3"/>
    <property type="match status" value="1"/>
</dbReference>
<dbReference type="OrthoDB" id="9808408at2"/>
<dbReference type="InterPro" id="IPR013767">
    <property type="entry name" value="PAS_fold"/>
</dbReference>
<dbReference type="SUPFAM" id="SSF47384">
    <property type="entry name" value="Homodimeric domain of signal transducing histidine kinase"/>
    <property type="match status" value="1"/>
</dbReference>
<evidence type="ECO:0000313" key="13">
    <source>
        <dbReference type="EMBL" id="MYL27841.1"/>
    </source>
</evidence>
<keyword evidence="8" id="KW-0902">Two-component regulatory system</keyword>
<keyword evidence="14" id="KW-1185">Reference proteome</keyword>
<dbReference type="CDD" id="cd00130">
    <property type="entry name" value="PAS"/>
    <property type="match status" value="1"/>
</dbReference>
<feature type="domain" description="PAS" evidence="12">
    <location>
        <begin position="137"/>
        <end position="190"/>
    </location>
</feature>
<dbReference type="Gene3D" id="3.30.565.10">
    <property type="entry name" value="Histidine kinase-like ATPase, C-terminal domain"/>
    <property type="match status" value="1"/>
</dbReference>
<dbReference type="PROSITE" id="PS50109">
    <property type="entry name" value="HIS_KIN"/>
    <property type="match status" value="1"/>
</dbReference>
<evidence type="ECO:0000259" key="12">
    <source>
        <dbReference type="PROSITE" id="PS50112"/>
    </source>
</evidence>
<dbReference type="InterPro" id="IPR004358">
    <property type="entry name" value="Sig_transdc_His_kin-like_C"/>
</dbReference>
<dbReference type="AlphaFoldDB" id="A0A9X4YE71"/>
<sequence>MEAHGPSASSESEAFGNGSVSALPIIVAQLDDYYRVQFASDGHRAWFGVDPQHQIGRHIREIIGTNAFTRLENRFRTALSGTQTTFHGQVPYAHCGHRFVHSVYTPHALGQEMGTGVQMVVSDLTPYHNLRRQLADETLRSRTIVQHAIDGIVTLNHDGIIQSFNPAAERLFGYTANEAIGNNIAMLMPEPDRHRHDDYIRHYQRTHEPRIIGTGRDVTAMRRDGNPIDIRLAVAEFFLGQEQHFVGFIHDLSSRKRAEREALEARENLAHANRITAMGELAAGLAHEISQPLTAIQATAEACRSMLKEDNPDPTMLADALEQITVQSQRTGSIVRELRDFVRKGSPGQIGRHDPESLVNNVLPLLSHELERAGVRVVYHHETPLCACLINRIQIEQVLVNILRNAIEAMEGHDGERLLQIRSRLRPDGQWCEIDIDDSGPGIPPAHMNRLFDPFFTTKTHGMGQGLAICRSIIERHGGSLKVEPLAMGGTRFRILLPREHRDAEASVDA</sequence>